<keyword evidence="1" id="KW-0812">Transmembrane</keyword>
<comment type="caution">
    <text evidence="2">The sequence shown here is derived from an EMBL/GenBank/DDBJ whole genome shotgun (WGS) entry which is preliminary data.</text>
</comment>
<dbReference type="STRING" id="74031.SAMN04488077_11035"/>
<evidence type="ECO:0008006" key="4">
    <source>
        <dbReference type="Google" id="ProtNLM"/>
    </source>
</evidence>
<evidence type="ECO:0000256" key="1">
    <source>
        <dbReference type="SAM" id="Phobius"/>
    </source>
</evidence>
<evidence type="ECO:0000313" key="2">
    <source>
        <dbReference type="EMBL" id="KNX42869.1"/>
    </source>
</evidence>
<dbReference type="OrthoDB" id="7510999at2"/>
<dbReference type="PATRIC" id="fig|74031.6.peg.531"/>
<accession>A0A0L6CYN6</accession>
<feature type="transmembrane region" description="Helical" evidence="1">
    <location>
        <begin position="33"/>
        <end position="53"/>
    </location>
</feature>
<name>A0A0L6CYN6_9RHOB</name>
<keyword evidence="1" id="KW-0472">Membrane</keyword>
<gene>
    <name evidence="2" type="ORF">ROTO_05160</name>
</gene>
<keyword evidence="1" id="KW-1133">Transmembrane helix</keyword>
<dbReference type="EMBL" id="LGVV01000004">
    <property type="protein sequence ID" value="KNX42869.1"/>
    <property type="molecule type" value="Genomic_DNA"/>
</dbReference>
<dbReference type="Proteomes" id="UP000037046">
    <property type="component" value="Unassembled WGS sequence"/>
</dbReference>
<dbReference type="AlphaFoldDB" id="A0A0L6CYN6"/>
<reference evidence="3" key="1">
    <citation type="submission" date="2015-07" db="EMBL/GenBank/DDBJ databases">
        <title>Draft Genome Sequence of Roseovarius tolerans EL-164, a producer of N-Acylated Alanine Methyl Esters (NAMEs).</title>
        <authorList>
            <person name="Voget S."/>
            <person name="Bruns H."/>
            <person name="Wagner-Doebler I."/>
            <person name="Schulz S."/>
            <person name="Daniel R."/>
        </authorList>
    </citation>
    <scope>NUCLEOTIDE SEQUENCE [LARGE SCALE GENOMIC DNA]</scope>
    <source>
        <strain evidence="3">EL-164</strain>
    </source>
</reference>
<proteinExistence type="predicted"/>
<keyword evidence="3" id="KW-1185">Reference proteome</keyword>
<protein>
    <recommendedName>
        <fullName evidence="4">CTP synthetase</fullName>
    </recommendedName>
</protein>
<evidence type="ECO:0000313" key="3">
    <source>
        <dbReference type="Proteomes" id="UP000037046"/>
    </source>
</evidence>
<organism evidence="2 3">
    <name type="scientific">Roseovarius tolerans</name>
    <dbReference type="NCBI Taxonomy" id="74031"/>
    <lineage>
        <taxon>Bacteria</taxon>
        <taxon>Pseudomonadati</taxon>
        <taxon>Pseudomonadota</taxon>
        <taxon>Alphaproteobacteria</taxon>
        <taxon>Rhodobacterales</taxon>
        <taxon>Roseobacteraceae</taxon>
        <taxon>Roseovarius</taxon>
    </lineage>
</organism>
<sequence length="61" mass="6381">MLRLGFILHLFIGSTIAGSAVIAALVIGQDTLIPILIAAALGFIAAIPVTWVVTKMLYEDG</sequence>
<dbReference type="RefSeq" id="WP_050661460.1">
    <property type="nucleotide sequence ID" value="NZ_CP118494.1"/>
</dbReference>
<feature type="transmembrane region" description="Helical" evidence="1">
    <location>
        <begin position="7"/>
        <end position="27"/>
    </location>
</feature>